<accession>A0AA38IJR1</accession>
<keyword evidence="3" id="KW-0862">Zinc</keyword>
<proteinExistence type="predicted"/>
<organism evidence="7 8">
    <name type="scientific">Zophobas morio</name>
    <dbReference type="NCBI Taxonomy" id="2755281"/>
    <lineage>
        <taxon>Eukaryota</taxon>
        <taxon>Metazoa</taxon>
        <taxon>Ecdysozoa</taxon>
        <taxon>Arthropoda</taxon>
        <taxon>Hexapoda</taxon>
        <taxon>Insecta</taxon>
        <taxon>Pterygota</taxon>
        <taxon>Neoptera</taxon>
        <taxon>Endopterygota</taxon>
        <taxon>Coleoptera</taxon>
        <taxon>Polyphaga</taxon>
        <taxon>Cucujiformia</taxon>
        <taxon>Tenebrionidae</taxon>
        <taxon>Zophobas</taxon>
    </lineage>
</organism>
<evidence type="ECO:0000256" key="5">
    <source>
        <dbReference type="SAM" id="MobiDB-lite"/>
    </source>
</evidence>
<dbReference type="InterPro" id="IPR048366">
    <property type="entry name" value="TNP-like_GBD"/>
</dbReference>
<gene>
    <name evidence="7" type="ORF">Zmor_015593</name>
</gene>
<dbReference type="GO" id="GO:0008270">
    <property type="term" value="F:zinc ion binding"/>
    <property type="evidence" value="ECO:0007669"/>
    <property type="project" value="UniProtKB-KW"/>
</dbReference>
<sequence>MRRHCIVFLDRLLGEFTNIEVYLIFKLREWGEALKIENVEKKVKAHWRICSEHFSANSYANNWSATLNRNAVPSQYIQTSKTEVTNEDIHFSTPIKVPSTHPVPSTSKGSGSLMYDTSMLSSLHETPTSSCASINFRQNATIFSTNESKAPSISRSLFKKCDLNFSCTPREKKLRSILKQREKQLQAVKKLCKQRGKELRQVHQIKDLDKNPLVNNLFEGLSPVVANFLVAQVRWSKQPTRARRWSLEDKLFALLLFKRSPSCYALMRRFLALPSRSTLTALLSHFPLKPGINLNLFQHLQSVLAGRPPKDSFCTLMFDEMSILEHLEYDRTGDCFVGLENLGHHGSSAKIANHALVFMVQGVGGKWKQPLAFYFSHGPVSSDKLQLILLDVLDTCSNHGLNVVTCISDMGTNNVKTFKSMGATESQPFFVHKGKRIFCMFDPPHLIKCLRNNFLKHPIQVPVLIGEENVSFTARWDHLLEAKAIDDRSPVDYRTLKKLTDAHFHPSVQQTMKVKLAAQIFSHSFAAYIHSLISTNSVSNDRLGTAQLLKDGNKLFDSLNGFAQGAENGKEVHCVVTWESKHWSFWEEMLEMIPKWQFLRDNNTVCSPPSQTGWQLTVKSFTMICTELLQSGEFTSVRPRSFNQDPLENLFGAIRSSCGANDTPTAAQFISALKTQVVCGLSKGHLKGGNCEADNAKLLSDFRHLFEGLNQQLDQPRMAERCSVIVNISSVIDVPTLADEIELAVLSGSPGIFSTAYVSGYIAKKLLEKSSCDTCKSVLITEPSAQDNFNIYISNKEFSTDKHRLIYPSEKLVKNVGIITNVMEAIVPQLMNDARDVQHRIATSIFSSSNTENLFEWISCDPHRISIAQCIVAAVGRVYLRWYATGFNLTGDERTCDVPSSSTRKRMNPYRTDCGGRGESTRVSPLFKPSATAVPESDTTCFLL</sequence>
<keyword evidence="4" id="KW-0238">DNA-binding</keyword>
<evidence type="ECO:0000313" key="7">
    <source>
        <dbReference type="EMBL" id="KAJ3656521.1"/>
    </source>
</evidence>
<dbReference type="InterPro" id="IPR048367">
    <property type="entry name" value="TNP-like_RNaseH_C"/>
</dbReference>
<evidence type="ECO:0000256" key="2">
    <source>
        <dbReference type="ARBA" id="ARBA00022771"/>
    </source>
</evidence>
<dbReference type="Pfam" id="PF21788">
    <property type="entry name" value="TNP-like_GBD"/>
    <property type="match status" value="1"/>
</dbReference>
<evidence type="ECO:0000256" key="3">
    <source>
        <dbReference type="ARBA" id="ARBA00022833"/>
    </source>
</evidence>
<feature type="domain" description="THAP-type" evidence="6">
    <location>
        <begin position="3"/>
        <end position="82"/>
    </location>
</feature>
<comment type="caution">
    <text evidence="7">The sequence shown here is derived from an EMBL/GenBank/DDBJ whole genome shotgun (WGS) entry which is preliminary data.</text>
</comment>
<evidence type="ECO:0000259" key="6">
    <source>
        <dbReference type="SMART" id="SM00980"/>
    </source>
</evidence>
<dbReference type="EMBL" id="JALNTZ010000004">
    <property type="protein sequence ID" value="KAJ3656521.1"/>
    <property type="molecule type" value="Genomic_DNA"/>
</dbReference>
<keyword evidence="1" id="KW-0479">Metal-binding</keyword>
<dbReference type="SMART" id="SM00980">
    <property type="entry name" value="THAP"/>
    <property type="match status" value="1"/>
</dbReference>
<evidence type="ECO:0000256" key="1">
    <source>
        <dbReference type="ARBA" id="ARBA00022723"/>
    </source>
</evidence>
<dbReference type="Proteomes" id="UP001168821">
    <property type="component" value="Unassembled WGS sequence"/>
</dbReference>
<keyword evidence="8" id="KW-1185">Reference proteome</keyword>
<name>A0AA38IJR1_9CUCU</name>
<dbReference type="InterPro" id="IPR006612">
    <property type="entry name" value="THAP_Znf"/>
</dbReference>
<dbReference type="Pfam" id="PF21787">
    <property type="entry name" value="TNP-like_RNaseH_N"/>
    <property type="match status" value="1"/>
</dbReference>
<dbReference type="GO" id="GO:0003677">
    <property type="term" value="F:DNA binding"/>
    <property type="evidence" value="ECO:0007669"/>
    <property type="project" value="UniProtKB-KW"/>
</dbReference>
<dbReference type="PANTHER" id="PTHR47577:SF2">
    <property type="entry name" value="THAP DOMAIN CONTAINING 9"/>
    <property type="match status" value="1"/>
</dbReference>
<dbReference type="InterPro" id="IPR048365">
    <property type="entry name" value="TNP-like_RNaseH_N"/>
</dbReference>
<evidence type="ECO:0000256" key="4">
    <source>
        <dbReference type="ARBA" id="ARBA00023125"/>
    </source>
</evidence>
<evidence type="ECO:0000313" key="8">
    <source>
        <dbReference type="Proteomes" id="UP001168821"/>
    </source>
</evidence>
<dbReference type="AlphaFoldDB" id="A0AA38IJR1"/>
<feature type="region of interest" description="Disordered" evidence="5">
    <location>
        <begin position="898"/>
        <end position="918"/>
    </location>
</feature>
<keyword evidence="2" id="KW-0863">Zinc-finger</keyword>
<dbReference type="Pfam" id="PF21789">
    <property type="entry name" value="TNP-like_RNaseH_C"/>
    <property type="match status" value="1"/>
</dbReference>
<protein>
    <recommendedName>
        <fullName evidence="6">THAP-type domain-containing protein</fullName>
    </recommendedName>
</protein>
<reference evidence="7" key="1">
    <citation type="journal article" date="2023" name="G3 (Bethesda)">
        <title>Whole genome assemblies of Zophobas morio and Tenebrio molitor.</title>
        <authorList>
            <person name="Kaur S."/>
            <person name="Stinson S.A."/>
            <person name="diCenzo G.C."/>
        </authorList>
    </citation>
    <scope>NUCLEOTIDE SEQUENCE</scope>
    <source>
        <strain evidence="7">QUZm001</strain>
    </source>
</reference>
<dbReference type="PANTHER" id="PTHR47577">
    <property type="entry name" value="THAP DOMAIN-CONTAINING PROTEIN 6"/>
    <property type="match status" value="1"/>
</dbReference>